<protein>
    <recommendedName>
        <fullName evidence="1">SGNH hydrolase-type esterase domain-containing protein</fullName>
    </recommendedName>
</protein>
<evidence type="ECO:0000259" key="1">
    <source>
        <dbReference type="Pfam" id="PF13472"/>
    </source>
</evidence>
<dbReference type="InterPro" id="IPR036514">
    <property type="entry name" value="SGNH_hydro_sf"/>
</dbReference>
<dbReference type="InterPro" id="IPR013830">
    <property type="entry name" value="SGNH_hydro"/>
</dbReference>
<name>A0A9D0ZAG3_9FIRM</name>
<dbReference type="Pfam" id="PF13472">
    <property type="entry name" value="Lipase_GDSL_2"/>
    <property type="match status" value="1"/>
</dbReference>
<evidence type="ECO:0000313" key="3">
    <source>
        <dbReference type="Proteomes" id="UP000886887"/>
    </source>
</evidence>
<gene>
    <name evidence="2" type="ORF">IAB73_08305</name>
</gene>
<evidence type="ECO:0000313" key="2">
    <source>
        <dbReference type="EMBL" id="HIQ72191.1"/>
    </source>
</evidence>
<proteinExistence type="predicted"/>
<accession>A0A9D0ZAG3</accession>
<reference evidence="2" key="2">
    <citation type="journal article" date="2021" name="PeerJ">
        <title>Extensive microbial diversity within the chicken gut microbiome revealed by metagenomics and culture.</title>
        <authorList>
            <person name="Gilroy R."/>
            <person name="Ravi A."/>
            <person name="Getino M."/>
            <person name="Pursley I."/>
            <person name="Horton D.L."/>
            <person name="Alikhan N.F."/>
            <person name="Baker D."/>
            <person name="Gharbi K."/>
            <person name="Hall N."/>
            <person name="Watson M."/>
            <person name="Adriaenssens E.M."/>
            <person name="Foster-Nyarko E."/>
            <person name="Jarju S."/>
            <person name="Secka A."/>
            <person name="Antonio M."/>
            <person name="Oren A."/>
            <person name="Chaudhuri R.R."/>
            <person name="La Ragione R."/>
            <person name="Hildebrand F."/>
            <person name="Pallen M.J."/>
        </authorList>
    </citation>
    <scope>NUCLEOTIDE SEQUENCE</scope>
    <source>
        <strain evidence="2">ChiSxjej2B14-6234</strain>
    </source>
</reference>
<comment type="caution">
    <text evidence="2">The sequence shown here is derived from an EMBL/GenBank/DDBJ whole genome shotgun (WGS) entry which is preliminary data.</text>
</comment>
<dbReference type="EMBL" id="DVFJ01000030">
    <property type="protein sequence ID" value="HIQ72191.1"/>
    <property type="molecule type" value="Genomic_DNA"/>
</dbReference>
<reference evidence="2" key="1">
    <citation type="submission" date="2020-10" db="EMBL/GenBank/DDBJ databases">
        <authorList>
            <person name="Gilroy R."/>
        </authorList>
    </citation>
    <scope>NUCLEOTIDE SEQUENCE</scope>
    <source>
        <strain evidence="2">ChiSxjej2B14-6234</strain>
    </source>
</reference>
<dbReference type="SUPFAM" id="SSF52266">
    <property type="entry name" value="SGNH hydrolase"/>
    <property type="match status" value="1"/>
</dbReference>
<organism evidence="2 3">
    <name type="scientific">Candidatus Onthenecus intestinigallinarum</name>
    <dbReference type="NCBI Taxonomy" id="2840875"/>
    <lineage>
        <taxon>Bacteria</taxon>
        <taxon>Bacillati</taxon>
        <taxon>Bacillota</taxon>
        <taxon>Clostridia</taxon>
        <taxon>Eubacteriales</taxon>
        <taxon>Candidatus Onthenecus</taxon>
    </lineage>
</organism>
<dbReference type="AlphaFoldDB" id="A0A9D0ZAG3"/>
<sequence>MFIRWNDASVRLTGRWSRLLQDGDDPHVFNQPTARCAVTTAPGSSFELSFRGEMALLHFDTGFLPHPAPHLWVSVDGGARVETPVDRYLRIQAAQAGEHVVRVVYKGGMEMLPRWYSPQMGAVAFIGAEVDAPGVLPLDARPLIEFVGDSITEGVLIDVDYDAQPASLVDQFNRPYQDDNCATYAALTAQRLNLRAMYQAYGAVGLTRSGCGGVPRAGLLYPYVFDGVPYTGEAPDVVVINHGANDRAAPAAEYLARYGELIELIRGRVPRAKIVCLGAFCGAFDAELGAFCAAYNRTHEIPVHFISTRGWVPEEPLHPMRDGHRIIADRLTPLLREILEA</sequence>
<dbReference type="Proteomes" id="UP000886887">
    <property type="component" value="Unassembled WGS sequence"/>
</dbReference>
<dbReference type="Gene3D" id="3.40.50.1110">
    <property type="entry name" value="SGNH hydrolase"/>
    <property type="match status" value="1"/>
</dbReference>
<feature type="domain" description="SGNH hydrolase-type esterase" evidence="1">
    <location>
        <begin position="146"/>
        <end position="325"/>
    </location>
</feature>